<feature type="chain" id="PRO_5017192364" description="PXPV repeat-containing protein" evidence="1">
    <location>
        <begin position="28"/>
        <end position="100"/>
    </location>
</feature>
<evidence type="ECO:0000313" key="3">
    <source>
        <dbReference type="Proteomes" id="UP000265955"/>
    </source>
</evidence>
<comment type="caution">
    <text evidence="2">The sequence shown here is derived from an EMBL/GenBank/DDBJ whole genome shotgun (WGS) entry which is preliminary data.</text>
</comment>
<dbReference type="Proteomes" id="UP000265955">
    <property type="component" value="Unassembled WGS sequence"/>
</dbReference>
<keyword evidence="3" id="KW-1185">Reference proteome</keyword>
<sequence>MLKQPICSTLRVLAGAFLLSAAPFALAGGHPDVNWSINIGSGYSAPRIYTPAPAVVYVQPQPVYVQPATVVSYGYPYYGDGHRHKHKHKHKHHWKHHHED</sequence>
<proteinExistence type="predicted"/>
<evidence type="ECO:0000313" key="2">
    <source>
        <dbReference type="EMBL" id="RJF99172.1"/>
    </source>
</evidence>
<protein>
    <recommendedName>
        <fullName evidence="4">PXPV repeat-containing protein</fullName>
    </recommendedName>
</protein>
<name>A0A3A3FSM9_9BURK</name>
<organism evidence="2 3">
    <name type="scientific">Noviherbaspirillum saxi</name>
    <dbReference type="NCBI Taxonomy" id="2320863"/>
    <lineage>
        <taxon>Bacteria</taxon>
        <taxon>Pseudomonadati</taxon>
        <taxon>Pseudomonadota</taxon>
        <taxon>Betaproteobacteria</taxon>
        <taxon>Burkholderiales</taxon>
        <taxon>Oxalobacteraceae</taxon>
        <taxon>Noviherbaspirillum</taxon>
    </lineage>
</organism>
<dbReference type="EMBL" id="QYUO01000001">
    <property type="protein sequence ID" value="RJF99172.1"/>
    <property type="molecule type" value="Genomic_DNA"/>
</dbReference>
<evidence type="ECO:0000256" key="1">
    <source>
        <dbReference type="SAM" id="SignalP"/>
    </source>
</evidence>
<accession>A0A3A3FSM9</accession>
<reference evidence="3" key="1">
    <citation type="submission" date="2018-09" db="EMBL/GenBank/DDBJ databases">
        <authorList>
            <person name="Zhu H."/>
        </authorList>
    </citation>
    <scope>NUCLEOTIDE SEQUENCE [LARGE SCALE GENOMIC DNA]</scope>
    <source>
        <strain evidence="3">K1R23-30</strain>
    </source>
</reference>
<evidence type="ECO:0008006" key="4">
    <source>
        <dbReference type="Google" id="ProtNLM"/>
    </source>
</evidence>
<dbReference type="AlphaFoldDB" id="A0A3A3FSM9"/>
<keyword evidence="1" id="KW-0732">Signal</keyword>
<gene>
    <name evidence="2" type="ORF">D3871_12090</name>
</gene>
<feature type="signal peptide" evidence="1">
    <location>
        <begin position="1"/>
        <end position="27"/>
    </location>
</feature>